<keyword evidence="1" id="KW-0175">Coiled coil</keyword>
<dbReference type="EMBL" id="CP111013">
    <property type="protein sequence ID" value="WAQ97076.1"/>
    <property type="molecule type" value="Genomic_DNA"/>
</dbReference>
<evidence type="ECO:0000256" key="1">
    <source>
        <dbReference type="SAM" id="Coils"/>
    </source>
</evidence>
<dbReference type="Proteomes" id="UP001164746">
    <property type="component" value="Chromosome 2"/>
</dbReference>
<dbReference type="InterPro" id="IPR046616">
    <property type="entry name" value="DUF6729"/>
</dbReference>
<keyword evidence="4" id="KW-1185">Reference proteome</keyword>
<evidence type="ECO:0000313" key="4">
    <source>
        <dbReference type="Proteomes" id="UP001164746"/>
    </source>
</evidence>
<accession>A0ABY7DJF5</accession>
<name>A0ABY7DJF5_MYAAR</name>
<proteinExistence type="predicted"/>
<evidence type="ECO:0000313" key="3">
    <source>
        <dbReference type="EMBL" id="WAQ97076.1"/>
    </source>
</evidence>
<sequence length="296" mass="32954">MPRCTAYTASGIYNKLRHAVDVSTMYLPASVYLQCPSCKRKVIAWSHNIICQLDIAKQHVFPCILTSIKACDLKVVRLLRERGLGNSSSKIQKKLHEGRSKGWMSKTANYLQVKYCYCGAIDRHQWAPTSQCCPDPELSSADSDIISETSEISYESADSWTNDRLPPSLIEELMLCTPISDDTTDFDQTTVLTNQTTVLTNQTTVLTNQTTELTNVGELQTTSAQSDNQPTCSKCEHLEAALKALKHLEAALKALKHLEAALKAVTSENAELHMKLDLLESKRSSSPVFKRRKVNS</sequence>
<dbReference type="Pfam" id="PF20499">
    <property type="entry name" value="DUF6729"/>
    <property type="match status" value="1"/>
</dbReference>
<feature type="domain" description="DUF6729" evidence="2">
    <location>
        <begin position="3"/>
        <end position="114"/>
    </location>
</feature>
<protein>
    <recommendedName>
        <fullName evidence="2">DUF6729 domain-containing protein</fullName>
    </recommendedName>
</protein>
<dbReference type="PANTHER" id="PTHR24401:SF29">
    <property type="entry name" value="SI:CH211-243P7.3-RELATED"/>
    <property type="match status" value="1"/>
</dbReference>
<reference evidence="3" key="1">
    <citation type="submission" date="2022-11" db="EMBL/GenBank/DDBJ databases">
        <title>Centuries of genome instability and evolution in soft-shell clam transmissible cancer (bioRxiv).</title>
        <authorList>
            <person name="Hart S.F.M."/>
            <person name="Yonemitsu M.A."/>
            <person name="Giersch R.M."/>
            <person name="Beal B.F."/>
            <person name="Arriagada G."/>
            <person name="Davis B.W."/>
            <person name="Ostrander E.A."/>
            <person name="Goff S.P."/>
            <person name="Metzger M.J."/>
        </authorList>
    </citation>
    <scope>NUCLEOTIDE SEQUENCE</scope>
    <source>
        <strain evidence="3">MELC-2E11</strain>
        <tissue evidence="3">Siphon/mantle</tissue>
    </source>
</reference>
<dbReference type="PANTHER" id="PTHR24401">
    <property type="entry name" value="SI:CH211-243P7.3-RELATED"/>
    <property type="match status" value="1"/>
</dbReference>
<feature type="coiled-coil region" evidence="1">
    <location>
        <begin position="238"/>
        <end position="282"/>
    </location>
</feature>
<organism evidence="3 4">
    <name type="scientific">Mya arenaria</name>
    <name type="common">Soft-shell clam</name>
    <dbReference type="NCBI Taxonomy" id="6604"/>
    <lineage>
        <taxon>Eukaryota</taxon>
        <taxon>Metazoa</taxon>
        <taxon>Spiralia</taxon>
        <taxon>Lophotrochozoa</taxon>
        <taxon>Mollusca</taxon>
        <taxon>Bivalvia</taxon>
        <taxon>Autobranchia</taxon>
        <taxon>Heteroconchia</taxon>
        <taxon>Euheterodonta</taxon>
        <taxon>Imparidentia</taxon>
        <taxon>Neoheterodontei</taxon>
        <taxon>Myida</taxon>
        <taxon>Myoidea</taxon>
        <taxon>Myidae</taxon>
        <taxon>Mya</taxon>
    </lineage>
</organism>
<evidence type="ECO:0000259" key="2">
    <source>
        <dbReference type="Pfam" id="PF20499"/>
    </source>
</evidence>
<gene>
    <name evidence="3" type="ORF">MAR_029766</name>
</gene>